<dbReference type="InterPro" id="IPR051199">
    <property type="entry name" value="LPS_LOS_Heptosyltrfase"/>
</dbReference>
<dbReference type="Gene3D" id="3.40.50.2000">
    <property type="entry name" value="Glycogen Phosphorylase B"/>
    <property type="match status" value="1"/>
</dbReference>
<dbReference type="GO" id="GO:0009244">
    <property type="term" value="P:lipopolysaccharide core region biosynthetic process"/>
    <property type="evidence" value="ECO:0007669"/>
    <property type="project" value="TreeGrafter"/>
</dbReference>
<accession>A0A023DA55</accession>
<dbReference type="PANTHER" id="PTHR30160">
    <property type="entry name" value="TETRAACYLDISACCHARIDE 4'-KINASE-RELATED"/>
    <property type="match status" value="1"/>
</dbReference>
<dbReference type="Pfam" id="PF01075">
    <property type="entry name" value="Glyco_transf_9"/>
    <property type="match status" value="1"/>
</dbReference>
<dbReference type="AlphaFoldDB" id="A0A023DA55"/>
<sequence>MIQLPVGTLGDVLAWFPYAAKFARVHPARVVCVLSEVFIPLFQNAYPDITFRTRQQAEAEGLPRRAYASYRLGLFFNDTACDHQPTDFRFVGLHKTAAYILGVSQDEERPRLVFDDESRPIEEPYVCIAAQASSQCKYWNNPHGWRDVVAFLKGRGYRVICIDREAVYGSGIVWNYMPWGVEDQTGNRPLAERARWLKHAEFFIGASSGLAWLAWAAGCPVVMISGFTHPTNEFHTPWRIINWHTCNSCWNDPTHQFDHKDFLWCPRHAGTSRQFECSRLIASEQVTRMVETLIRVKAAEVAS</sequence>
<evidence type="ECO:0000256" key="1">
    <source>
        <dbReference type="ARBA" id="ARBA00022676"/>
    </source>
</evidence>
<dbReference type="CDD" id="cd03789">
    <property type="entry name" value="GT9_LPS_heptosyltransferase"/>
    <property type="match status" value="1"/>
</dbReference>
<dbReference type="PANTHER" id="PTHR30160:SF1">
    <property type="entry name" value="LIPOPOLYSACCHARIDE 1,2-N-ACETYLGLUCOSAMINETRANSFERASE-RELATED"/>
    <property type="match status" value="1"/>
</dbReference>
<keyword evidence="4" id="KW-1185">Reference proteome</keyword>
<reference evidence="4" key="1">
    <citation type="journal article" date="2014" name="FEMS Microbiol. Lett.">
        <title>Draft Genomic DNA Sequence of the Facultatively Methylotrophic Bacterium Acidomonas methanolica type strain MB58.</title>
        <authorList>
            <person name="Higashiura N."/>
            <person name="Hadano H."/>
            <person name="Hirakawa H."/>
            <person name="Matsutani M."/>
            <person name="Takabe S."/>
            <person name="Matsushita K."/>
            <person name="Azuma Y."/>
        </authorList>
    </citation>
    <scope>NUCLEOTIDE SEQUENCE [LARGE SCALE GENOMIC DNA]</scope>
    <source>
        <strain evidence="4">MB58</strain>
    </source>
</reference>
<proteinExistence type="predicted"/>
<keyword evidence="2 3" id="KW-0808">Transferase</keyword>
<reference evidence="3 4" key="2">
    <citation type="journal article" date="2014" name="FEMS Microbiol. Lett.">
        <title>Draft genomic DNA sequence of the facultatively methylotrophic bacterium Acidomonas methanolica type strain MB58.</title>
        <authorList>
            <person name="Higashiura N."/>
            <person name="Hadano H."/>
            <person name="Hirakawa H."/>
            <person name="Matsutani M."/>
            <person name="Takabe S."/>
            <person name="Matsushita K."/>
            <person name="Azuma Y."/>
        </authorList>
    </citation>
    <scope>NUCLEOTIDE SEQUENCE [LARGE SCALE GENOMIC DNA]</scope>
    <source>
        <strain evidence="3 4">MB58</strain>
    </source>
</reference>
<dbReference type="GO" id="GO:0005829">
    <property type="term" value="C:cytosol"/>
    <property type="evidence" value="ECO:0007669"/>
    <property type="project" value="TreeGrafter"/>
</dbReference>
<dbReference type="GO" id="GO:0008713">
    <property type="term" value="F:ADP-heptose-lipopolysaccharide heptosyltransferase activity"/>
    <property type="evidence" value="ECO:0007669"/>
    <property type="project" value="TreeGrafter"/>
</dbReference>
<dbReference type="SUPFAM" id="SSF53756">
    <property type="entry name" value="UDP-Glycosyltransferase/glycogen phosphorylase"/>
    <property type="match status" value="1"/>
</dbReference>
<protein>
    <submittedName>
        <fullName evidence="3">Glycosyl transferase</fullName>
    </submittedName>
</protein>
<evidence type="ECO:0000313" key="3">
    <source>
        <dbReference type="EMBL" id="GAJ30595.1"/>
    </source>
</evidence>
<evidence type="ECO:0000313" key="4">
    <source>
        <dbReference type="Proteomes" id="UP000019760"/>
    </source>
</evidence>
<organism evidence="3 4">
    <name type="scientific">Acidomonas methanolica NBRC 104435</name>
    <dbReference type="NCBI Taxonomy" id="1231351"/>
    <lineage>
        <taxon>Bacteria</taxon>
        <taxon>Pseudomonadati</taxon>
        <taxon>Pseudomonadota</taxon>
        <taxon>Alphaproteobacteria</taxon>
        <taxon>Acetobacterales</taxon>
        <taxon>Acetobacteraceae</taxon>
        <taxon>Acidomonas</taxon>
    </lineage>
</organism>
<dbReference type="EMBL" id="BAND01000185">
    <property type="protein sequence ID" value="GAJ30595.1"/>
    <property type="molecule type" value="Genomic_DNA"/>
</dbReference>
<name>A0A023DA55_ACIMT</name>
<comment type="caution">
    <text evidence="3">The sequence shown here is derived from an EMBL/GenBank/DDBJ whole genome shotgun (WGS) entry which is preliminary data.</text>
</comment>
<dbReference type="InterPro" id="IPR030929">
    <property type="entry name" value="Aah/TibC-like"/>
</dbReference>
<evidence type="ECO:0000256" key="2">
    <source>
        <dbReference type="ARBA" id="ARBA00022679"/>
    </source>
</evidence>
<dbReference type="NCBIfam" id="TIGR04414">
    <property type="entry name" value="hepto_Aah_TibC"/>
    <property type="match status" value="1"/>
</dbReference>
<dbReference type="Proteomes" id="UP000019760">
    <property type="component" value="Unassembled WGS sequence"/>
</dbReference>
<dbReference type="InterPro" id="IPR002201">
    <property type="entry name" value="Glyco_trans_9"/>
</dbReference>
<keyword evidence="1" id="KW-0328">Glycosyltransferase</keyword>
<gene>
    <name evidence="3" type="ORF">Amme_201_001</name>
</gene>